<dbReference type="RefSeq" id="WP_022550774.1">
    <property type="nucleotide sequence ID" value="NZ_LK391965.1"/>
</dbReference>
<dbReference type="AlphaFoldDB" id="A0AAV2VNK1"/>
<dbReference type="Proteomes" id="UP000018211">
    <property type="component" value="Unassembled WGS sequence"/>
</dbReference>
<feature type="transmembrane region" description="Helical" evidence="7">
    <location>
        <begin position="21"/>
        <end position="40"/>
    </location>
</feature>
<feature type="domain" description="Mce/MlaD" evidence="8">
    <location>
        <begin position="166"/>
        <end position="226"/>
    </location>
</feature>
<evidence type="ECO:0000256" key="3">
    <source>
        <dbReference type="ARBA" id="ARBA00022519"/>
    </source>
</evidence>
<gene>
    <name evidence="9" type="ORF">VIBNISOn1_1720104</name>
</gene>
<dbReference type="InterPro" id="IPR003399">
    <property type="entry name" value="Mce/MlaD"/>
</dbReference>
<reference evidence="9 10" key="1">
    <citation type="journal article" date="2013" name="ISME J.">
        <title>Comparative genomics of pathogenic lineages of Vibrio nigripulchritudo identifies virulence-associated traits.</title>
        <authorList>
            <person name="Goudenege D."/>
            <person name="Labreuche Y."/>
            <person name="Krin E."/>
            <person name="Ansquer D."/>
            <person name="Mangenot S."/>
            <person name="Calteau A."/>
            <person name="Medigue C."/>
            <person name="Mazel D."/>
            <person name="Polz M.F."/>
            <person name="Le Roux F."/>
        </authorList>
    </citation>
    <scope>NUCLEOTIDE SEQUENCE [LARGE SCALE GENOMIC DNA]</scope>
    <source>
        <strain evidence="9 10">SOn1</strain>
    </source>
</reference>
<feature type="domain" description="Mce/MlaD" evidence="8">
    <location>
        <begin position="401"/>
        <end position="472"/>
    </location>
</feature>
<dbReference type="Pfam" id="PF02470">
    <property type="entry name" value="MlaD"/>
    <property type="match status" value="7"/>
</dbReference>
<evidence type="ECO:0000256" key="5">
    <source>
        <dbReference type="ARBA" id="ARBA00022989"/>
    </source>
</evidence>
<accession>A0AAV2VNK1</accession>
<dbReference type="GO" id="GO:0005886">
    <property type="term" value="C:plasma membrane"/>
    <property type="evidence" value="ECO:0007669"/>
    <property type="project" value="UniProtKB-SubCell"/>
</dbReference>
<keyword evidence="6 7" id="KW-0472">Membrane</keyword>
<keyword evidence="4 7" id="KW-0812">Transmembrane</keyword>
<keyword evidence="2" id="KW-1003">Cell membrane</keyword>
<evidence type="ECO:0000313" key="9">
    <source>
        <dbReference type="EMBL" id="CCO46303.1"/>
    </source>
</evidence>
<comment type="caution">
    <text evidence="9">The sequence shown here is derived from an EMBL/GenBank/DDBJ whole genome shotgun (WGS) entry which is preliminary data.</text>
</comment>
<evidence type="ECO:0000256" key="4">
    <source>
        <dbReference type="ARBA" id="ARBA00022692"/>
    </source>
</evidence>
<dbReference type="PANTHER" id="PTHR30462">
    <property type="entry name" value="INTERMEMBRANE TRANSPORT PROTEIN PQIB-RELATED"/>
    <property type="match status" value="1"/>
</dbReference>
<feature type="domain" description="Mce/MlaD" evidence="8">
    <location>
        <begin position="641"/>
        <end position="729"/>
    </location>
</feature>
<proteinExistence type="predicted"/>
<dbReference type="InterPro" id="IPR051800">
    <property type="entry name" value="PqiA-PqiB_transport"/>
</dbReference>
<dbReference type="PANTHER" id="PTHR30462:SF0">
    <property type="entry name" value="INTERMEMBRANE TRANSPORT PROTEIN YEBT"/>
    <property type="match status" value="1"/>
</dbReference>
<feature type="domain" description="Mce/MlaD" evidence="8">
    <location>
        <begin position="286"/>
        <end position="377"/>
    </location>
</feature>
<protein>
    <submittedName>
        <fullName evidence="9">Paraquat-inducible protein B</fullName>
    </submittedName>
</protein>
<feature type="domain" description="Mce/MlaD" evidence="8">
    <location>
        <begin position="47"/>
        <end position="138"/>
    </location>
</feature>
<evidence type="ECO:0000256" key="7">
    <source>
        <dbReference type="SAM" id="Phobius"/>
    </source>
</evidence>
<evidence type="ECO:0000259" key="8">
    <source>
        <dbReference type="Pfam" id="PF02470"/>
    </source>
</evidence>
<evidence type="ECO:0000256" key="2">
    <source>
        <dbReference type="ARBA" id="ARBA00022475"/>
    </source>
</evidence>
<sequence length="879" mass="96205">MSSLDNNQSAHTPRVKRDIGISPLWLLPIITICLAGWLVVKAVNEAGQRIQIYFSDAQGLIAGRTTIRYQGLEVGMVRDIKLSPELDNIFVEADIYPEATKLLSGQTRFWLVKPTASLSGISGLDALVSGNYIAIHPGASDDEDDDFDTVYTALENSPTDLLANQGLNIVLHSSDLGSISVGSQIVYKKIPIGEVYGYQLDPDGNSVSIRAFIEDEYRHLVSSESRFWNVSGIGANVGFDGVDVKVESLSAMLGGAIAVDSPDEGQPITEGAEFKLYPDLKTAGRGIPIQIELPNDNKVSTNGAPIVYRGIEIGQITDIQLSLDRTKIIAYASIQPSFADTLNTGTRFLLEEAEVSLTGIENIGNLVTGNFLTLVPGQGEKSREFTAIRKSVFALEKPGSLEVTFTSKDSFGLEYGTHVLYRGIQVGSIIDIELDNDQVQMKALIDAQYAHLIKSRNRFFVDGSAKAELTDSGISVSVPPAKRLLSGSISFISSGSKKPKTNYPLFASQSLAELAEFNKSGSYDLTLFSQNLPSVSKGAPLLYRNLQVGKVSDFKLTNGGVLLHLKMDNQYKHLLSKNTVFWNRSGIEVNADLNGVNIKAAPVKTLIQGGIAFDSLPGVENKLKQYWKLYDNYDEARKYGRLITLTSDSALGVASGMEIRYQGVPVGEVTLVTPNFTAEKVEIKARILPEFVKNIALDKSHFWLVQPEVGLRGVKNIETLLSKYIDVEPAGKKSAFAFKLHMQSSQLQGKEFQLQSERRNSISVGTPLLYRDMEVGRVIDVNLGAFADRIITTIQVDHQFEHLVRENTVFWNVSGVDVSIGITGAKIKAGTVDSLVRGGIAFATPDTRPLPPEAKEKSAFFLYAVSQPEWLEWRTPIPR</sequence>
<feature type="domain" description="Mce/MlaD" evidence="8">
    <location>
        <begin position="522"/>
        <end position="580"/>
    </location>
</feature>
<feature type="domain" description="Mce/MlaD" evidence="8">
    <location>
        <begin position="749"/>
        <end position="818"/>
    </location>
</feature>
<evidence type="ECO:0000313" key="10">
    <source>
        <dbReference type="Proteomes" id="UP000018211"/>
    </source>
</evidence>
<keyword evidence="5 7" id="KW-1133">Transmembrane helix</keyword>
<organism evidence="9 10">
    <name type="scientific">Vibrio nigripulchritudo SOn1</name>
    <dbReference type="NCBI Taxonomy" id="1238450"/>
    <lineage>
        <taxon>Bacteria</taxon>
        <taxon>Pseudomonadati</taxon>
        <taxon>Pseudomonadota</taxon>
        <taxon>Gammaproteobacteria</taxon>
        <taxon>Vibrionales</taxon>
        <taxon>Vibrionaceae</taxon>
        <taxon>Vibrio</taxon>
    </lineage>
</organism>
<name>A0AAV2VNK1_9VIBR</name>
<evidence type="ECO:0000256" key="1">
    <source>
        <dbReference type="ARBA" id="ARBA00004533"/>
    </source>
</evidence>
<comment type="subcellular location">
    <subcellularLocation>
        <location evidence="1">Cell inner membrane</location>
    </subcellularLocation>
</comment>
<evidence type="ECO:0000256" key="6">
    <source>
        <dbReference type="ARBA" id="ARBA00023136"/>
    </source>
</evidence>
<keyword evidence="3" id="KW-0997">Cell inner membrane</keyword>
<dbReference type="EMBL" id="CAOF01000082">
    <property type="protein sequence ID" value="CCO46303.1"/>
    <property type="molecule type" value="Genomic_DNA"/>
</dbReference>